<dbReference type="GO" id="GO:0005829">
    <property type="term" value="C:cytosol"/>
    <property type="evidence" value="ECO:0007669"/>
    <property type="project" value="TreeGrafter"/>
</dbReference>
<keyword evidence="1" id="KW-0238">DNA-binding</keyword>
<dbReference type="Gene3D" id="1.10.260.40">
    <property type="entry name" value="lambda repressor-like DNA-binding domains"/>
    <property type="match status" value="1"/>
</dbReference>
<dbReference type="GO" id="GO:0003700">
    <property type="term" value="F:DNA-binding transcription factor activity"/>
    <property type="evidence" value="ECO:0007669"/>
    <property type="project" value="TreeGrafter"/>
</dbReference>
<dbReference type="CDD" id="cd00093">
    <property type="entry name" value="HTH_XRE"/>
    <property type="match status" value="1"/>
</dbReference>
<dbReference type="EMBL" id="LNQE01000396">
    <property type="protein sequence ID" value="KUG26857.1"/>
    <property type="molecule type" value="Genomic_DNA"/>
</dbReference>
<dbReference type="SUPFAM" id="SSF47413">
    <property type="entry name" value="lambda repressor-like DNA-binding domains"/>
    <property type="match status" value="1"/>
</dbReference>
<dbReference type="InterPro" id="IPR001387">
    <property type="entry name" value="Cro/C1-type_HTH"/>
</dbReference>
<proteinExistence type="predicted"/>
<evidence type="ECO:0000313" key="3">
    <source>
        <dbReference type="EMBL" id="KUG26857.1"/>
    </source>
</evidence>
<comment type="caution">
    <text evidence="3">The sequence shown here is derived from an EMBL/GenBank/DDBJ whole genome shotgun (WGS) entry which is preliminary data.</text>
</comment>
<protein>
    <submittedName>
        <fullName evidence="3">Transcriptional regulator, xre family</fullName>
    </submittedName>
</protein>
<dbReference type="PANTHER" id="PTHR46797:SF1">
    <property type="entry name" value="METHYLPHOSPHONATE SYNTHASE"/>
    <property type="match status" value="1"/>
</dbReference>
<dbReference type="InterPro" id="IPR010982">
    <property type="entry name" value="Lambda_DNA-bd_dom_sf"/>
</dbReference>
<feature type="domain" description="HTH cro/C1-type" evidence="2">
    <location>
        <begin position="54"/>
        <end position="110"/>
    </location>
</feature>
<reference evidence="3" key="1">
    <citation type="journal article" date="2015" name="Proc. Natl. Acad. Sci. U.S.A.">
        <title>Networks of energetic and metabolic interactions define dynamics in microbial communities.</title>
        <authorList>
            <person name="Embree M."/>
            <person name="Liu J.K."/>
            <person name="Al-Bassam M.M."/>
            <person name="Zengler K."/>
        </authorList>
    </citation>
    <scope>NUCLEOTIDE SEQUENCE</scope>
</reference>
<dbReference type="SMART" id="SM00530">
    <property type="entry name" value="HTH_XRE"/>
    <property type="match status" value="1"/>
</dbReference>
<gene>
    <name evidence="3" type="ORF">ASZ90_003297</name>
</gene>
<evidence type="ECO:0000259" key="2">
    <source>
        <dbReference type="PROSITE" id="PS50943"/>
    </source>
</evidence>
<sequence length="110" mass="13014">MKLSWLKKEKEIFIKGKNKMSDLKKYIVKRKENDKDFAKNYDIGYQNFKIGVLLKQLREESGMTQEELAAKLNTKKSVISRIENHSEDIRLSTLRRYAKTLGRKIHIEVV</sequence>
<dbReference type="InterPro" id="IPR050807">
    <property type="entry name" value="TransReg_Diox_bact_type"/>
</dbReference>
<dbReference type="Pfam" id="PF01381">
    <property type="entry name" value="HTH_3"/>
    <property type="match status" value="1"/>
</dbReference>
<dbReference type="PROSITE" id="PS50943">
    <property type="entry name" value="HTH_CROC1"/>
    <property type="match status" value="1"/>
</dbReference>
<dbReference type="AlphaFoldDB" id="A0A0W8G1F6"/>
<organism evidence="3">
    <name type="scientific">hydrocarbon metagenome</name>
    <dbReference type="NCBI Taxonomy" id="938273"/>
    <lineage>
        <taxon>unclassified sequences</taxon>
        <taxon>metagenomes</taxon>
        <taxon>ecological metagenomes</taxon>
    </lineage>
</organism>
<dbReference type="GO" id="GO:0003677">
    <property type="term" value="F:DNA binding"/>
    <property type="evidence" value="ECO:0007669"/>
    <property type="project" value="UniProtKB-KW"/>
</dbReference>
<evidence type="ECO:0000256" key="1">
    <source>
        <dbReference type="ARBA" id="ARBA00023125"/>
    </source>
</evidence>
<dbReference type="PANTHER" id="PTHR46797">
    <property type="entry name" value="HTH-TYPE TRANSCRIPTIONAL REGULATOR"/>
    <property type="match status" value="1"/>
</dbReference>
<accession>A0A0W8G1F6</accession>
<name>A0A0W8G1F6_9ZZZZ</name>